<evidence type="ECO:0000313" key="2">
    <source>
        <dbReference type="EnsemblPlants" id="KQJ95267"/>
    </source>
</evidence>
<keyword evidence="3" id="KW-1185">Reference proteome</keyword>
<dbReference type="EMBL" id="CM000882">
    <property type="protein sequence ID" value="KQJ95267.1"/>
    <property type="molecule type" value="Genomic_DNA"/>
</dbReference>
<organism evidence="1">
    <name type="scientific">Brachypodium distachyon</name>
    <name type="common">Purple false brome</name>
    <name type="synonym">Trachynia distachya</name>
    <dbReference type="NCBI Taxonomy" id="15368"/>
    <lineage>
        <taxon>Eukaryota</taxon>
        <taxon>Viridiplantae</taxon>
        <taxon>Streptophyta</taxon>
        <taxon>Embryophyta</taxon>
        <taxon>Tracheophyta</taxon>
        <taxon>Spermatophyta</taxon>
        <taxon>Magnoliopsida</taxon>
        <taxon>Liliopsida</taxon>
        <taxon>Poales</taxon>
        <taxon>Poaceae</taxon>
        <taxon>BOP clade</taxon>
        <taxon>Pooideae</taxon>
        <taxon>Stipodae</taxon>
        <taxon>Brachypodieae</taxon>
        <taxon>Brachypodium</taxon>
    </lineage>
</organism>
<sequence length="85" mass="9803">MKNQVIDKETSGIRYYLRPRQVIWVGGSSIKQDEEKGHSTKLRTKRTSIDLPKGTKCNTFNHTTIYLVPCCNQIPIQRHSNDIIC</sequence>
<dbReference type="AlphaFoldDB" id="A0A0Q3I3V8"/>
<evidence type="ECO:0000313" key="3">
    <source>
        <dbReference type="Proteomes" id="UP000008810"/>
    </source>
</evidence>
<dbReference type="EnsemblPlants" id="KQJ95267">
    <property type="protein sequence ID" value="KQJ95267"/>
    <property type="gene ID" value="BRADI_3g16145v3"/>
</dbReference>
<protein>
    <submittedName>
        <fullName evidence="1 2">Uncharacterized protein</fullName>
    </submittedName>
</protein>
<reference evidence="1" key="2">
    <citation type="submission" date="2017-06" db="EMBL/GenBank/DDBJ databases">
        <title>WGS assembly of Brachypodium distachyon.</title>
        <authorList>
            <consortium name="The International Brachypodium Initiative"/>
            <person name="Lucas S."/>
            <person name="Harmon-Smith M."/>
            <person name="Lail K."/>
            <person name="Tice H."/>
            <person name="Grimwood J."/>
            <person name="Bruce D."/>
            <person name="Barry K."/>
            <person name="Shu S."/>
            <person name="Lindquist E."/>
            <person name="Wang M."/>
            <person name="Pitluck S."/>
            <person name="Vogel J.P."/>
            <person name="Garvin D.F."/>
            <person name="Mockler T.C."/>
            <person name="Schmutz J."/>
            <person name="Rokhsar D."/>
            <person name="Bevan M.W."/>
        </authorList>
    </citation>
    <scope>NUCLEOTIDE SEQUENCE</scope>
    <source>
        <strain evidence="1">Bd21</strain>
    </source>
</reference>
<dbReference type="OrthoDB" id="696749at2759"/>
<dbReference type="Gramene" id="KQJ95267">
    <property type="protein sequence ID" value="KQJ95267"/>
    <property type="gene ID" value="BRADI_3g16145v3"/>
</dbReference>
<gene>
    <name evidence="1" type="ORF">BRADI_3g16145v3</name>
</gene>
<proteinExistence type="predicted"/>
<evidence type="ECO:0000313" key="1">
    <source>
        <dbReference type="EMBL" id="KQJ95267.1"/>
    </source>
</evidence>
<accession>A0A0Q3I3V8</accession>
<reference evidence="2" key="3">
    <citation type="submission" date="2018-08" db="UniProtKB">
        <authorList>
            <consortium name="EnsemblPlants"/>
        </authorList>
    </citation>
    <scope>IDENTIFICATION</scope>
    <source>
        <strain evidence="2">cv. Bd21</strain>
    </source>
</reference>
<dbReference type="InParanoid" id="A0A0Q3I3V8"/>
<name>A0A0Q3I3V8_BRADI</name>
<dbReference type="Proteomes" id="UP000008810">
    <property type="component" value="Chromosome 3"/>
</dbReference>
<reference evidence="1 2" key="1">
    <citation type="journal article" date="2010" name="Nature">
        <title>Genome sequencing and analysis of the model grass Brachypodium distachyon.</title>
        <authorList>
            <consortium name="International Brachypodium Initiative"/>
        </authorList>
    </citation>
    <scope>NUCLEOTIDE SEQUENCE [LARGE SCALE GENOMIC DNA]</scope>
    <source>
        <strain evidence="1 2">Bd21</strain>
    </source>
</reference>